<keyword evidence="9" id="KW-0862">Zinc</keyword>
<dbReference type="GO" id="GO:0004222">
    <property type="term" value="F:metalloendopeptidase activity"/>
    <property type="evidence" value="ECO:0007669"/>
    <property type="project" value="InterPro"/>
</dbReference>
<dbReference type="OrthoDB" id="5377264at2"/>
<dbReference type="NCBIfam" id="TIGR04183">
    <property type="entry name" value="Por_Secre_tail"/>
    <property type="match status" value="1"/>
</dbReference>
<evidence type="ECO:0000256" key="8">
    <source>
        <dbReference type="ARBA" id="ARBA00022801"/>
    </source>
</evidence>
<dbReference type="SUPFAM" id="SSF52025">
    <property type="entry name" value="PA domain"/>
    <property type="match status" value="1"/>
</dbReference>
<dbReference type="CDD" id="cd04818">
    <property type="entry name" value="PA_subtilisin_1"/>
    <property type="match status" value="1"/>
</dbReference>
<evidence type="ECO:0000313" key="16">
    <source>
        <dbReference type="EMBL" id="SFZ96851.1"/>
    </source>
</evidence>
<dbReference type="Gene3D" id="1.10.390.10">
    <property type="entry name" value="Neutral Protease Domain 2"/>
    <property type="match status" value="1"/>
</dbReference>
<evidence type="ECO:0000256" key="9">
    <source>
        <dbReference type="ARBA" id="ARBA00022833"/>
    </source>
</evidence>
<evidence type="ECO:0000256" key="2">
    <source>
        <dbReference type="ARBA" id="ARBA00004613"/>
    </source>
</evidence>
<comment type="similarity">
    <text evidence="3">Belongs to the peptidase M36 family.</text>
</comment>
<dbReference type="InterPro" id="IPR027268">
    <property type="entry name" value="Peptidase_M4/M1_CTD_sf"/>
</dbReference>
<dbReference type="EMBL" id="FPKW01000028">
    <property type="protein sequence ID" value="SFZ96851.1"/>
    <property type="molecule type" value="Genomic_DNA"/>
</dbReference>
<feature type="domain" description="Secretion system C-terminal sorting" evidence="15">
    <location>
        <begin position="793"/>
        <end position="867"/>
    </location>
</feature>
<protein>
    <submittedName>
        <fullName evidence="16">Por secretion system C-terminal sorting domain-containing protein</fullName>
    </submittedName>
</protein>
<dbReference type="AlphaFoldDB" id="A0A1K2IYI5"/>
<dbReference type="InterPro" id="IPR046450">
    <property type="entry name" value="PA_dom_sf"/>
</dbReference>
<dbReference type="GO" id="GO:0008270">
    <property type="term" value="F:zinc ion binding"/>
    <property type="evidence" value="ECO:0007669"/>
    <property type="project" value="InterPro"/>
</dbReference>
<feature type="signal peptide" evidence="12">
    <location>
        <begin position="1"/>
        <end position="22"/>
    </location>
</feature>
<comment type="cofactor">
    <cofactor evidence="1">
        <name>Zn(2+)</name>
        <dbReference type="ChEBI" id="CHEBI:29105"/>
    </cofactor>
</comment>
<gene>
    <name evidence="16" type="ORF">SAMN05216324_1284</name>
</gene>
<evidence type="ECO:0000256" key="1">
    <source>
        <dbReference type="ARBA" id="ARBA00001947"/>
    </source>
</evidence>
<evidence type="ECO:0000259" key="14">
    <source>
        <dbReference type="Pfam" id="PF07504"/>
    </source>
</evidence>
<evidence type="ECO:0000256" key="12">
    <source>
        <dbReference type="SAM" id="SignalP"/>
    </source>
</evidence>
<dbReference type="Pfam" id="PF18962">
    <property type="entry name" value="Por_Secre_tail"/>
    <property type="match status" value="1"/>
</dbReference>
<dbReference type="Gene3D" id="3.50.30.30">
    <property type="match status" value="1"/>
</dbReference>
<dbReference type="SUPFAM" id="SSF55486">
    <property type="entry name" value="Metalloproteases ('zincins'), catalytic domain"/>
    <property type="match status" value="1"/>
</dbReference>
<name>A0A1K2IYI5_9FLAO</name>
<evidence type="ECO:0000256" key="7">
    <source>
        <dbReference type="ARBA" id="ARBA00022729"/>
    </source>
</evidence>
<keyword evidence="17" id="KW-1185">Reference proteome</keyword>
<dbReference type="Pfam" id="PF02128">
    <property type="entry name" value="Peptidase_M36"/>
    <property type="match status" value="1"/>
</dbReference>
<feature type="chain" id="PRO_5013380935" evidence="12">
    <location>
        <begin position="23"/>
        <end position="869"/>
    </location>
</feature>
<evidence type="ECO:0000313" key="17">
    <source>
        <dbReference type="Proteomes" id="UP000182034"/>
    </source>
</evidence>
<dbReference type="Proteomes" id="UP000182034">
    <property type="component" value="Unassembled WGS sequence"/>
</dbReference>
<organism evidence="16 17">
    <name type="scientific">Chryseobacterium limigenitum</name>
    <dbReference type="NCBI Taxonomy" id="1612149"/>
    <lineage>
        <taxon>Bacteria</taxon>
        <taxon>Pseudomonadati</taxon>
        <taxon>Bacteroidota</taxon>
        <taxon>Flavobacteriia</taxon>
        <taxon>Flavobacteriales</taxon>
        <taxon>Weeksellaceae</taxon>
        <taxon>Chryseobacterium group</taxon>
        <taxon>Chryseobacterium</taxon>
    </lineage>
</organism>
<dbReference type="InterPro" id="IPR003137">
    <property type="entry name" value="PA_domain"/>
</dbReference>
<evidence type="ECO:0000256" key="3">
    <source>
        <dbReference type="ARBA" id="ARBA00006006"/>
    </source>
</evidence>
<dbReference type="GO" id="GO:0006508">
    <property type="term" value="P:proteolysis"/>
    <property type="evidence" value="ECO:0007669"/>
    <property type="project" value="UniProtKB-KW"/>
</dbReference>
<dbReference type="PANTHER" id="PTHR33478:SF1">
    <property type="entry name" value="EXTRACELLULAR METALLOPROTEINASE MEP"/>
    <property type="match status" value="1"/>
</dbReference>
<feature type="domain" description="FTP" evidence="14">
    <location>
        <begin position="61"/>
        <end position="91"/>
    </location>
</feature>
<evidence type="ECO:0000256" key="6">
    <source>
        <dbReference type="ARBA" id="ARBA00022723"/>
    </source>
</evidence>
<evidence type="ECO:0000259" key="13">
    <source>
        <dbReference type="Pfam" id="PF02225"/>
    </source>
</evidence>
<keyword evidence="7 12" id="KW-0732">Signal</keyword>
<dbReference type="InterPro" id="IPR001842">
    <property type="entry name" value="Peptidase_M36"/>
</dbReference>
<dbReference type="Pfam" id="PF07504">
    <property type="entry name" value="FTP"/>
    <property type="match status" value="1"/>
</dbReference>
<dbReference type="InterPro" id="IPR050371">
    <property type="entry name" value="Fungal_virulence_M36"/>
</dbReference>
<feature type="domain" description="PA" evidence="13">
    <location>
        <begin position="452"/>
        <end position="527"/>
    </location>
</feature>
<dbReference type="STRING" id="1612149.SAMN05216324_1284"/>
<dbReference type="RefSeq" id="WP_072412728.1">
    <property type="nucleotide sequence ID" value="NZ_FPKW01000028.1"/>
</dbReference>
<keyword evidence="10" id="KW-0482">Metalloprotease</keyword>
<dbReference type="PANTHER" id="PTHR33478">
    <property type="entry name" value="EXTRACELLULAR METALLOPROTEINASE MEP"/>
    <property type="match status" value="1"/>
</dbReference>
<dbReference type="GO" id="GO:0005615">
    <property type="term" value="C:extracellular space"/>
    <property type="evidence" value="ECO:0007669"/>
    <property type="project" value="InterPro"/>
</dbReference>
<accession>A0A1K2IYI5</accession>
<keyword evidence="8" id="KW-0378">Hydrolase</keyword>
<evidence type="ECO:0000256" key="4">
    <source>
        <dbReference type="ARBA" id="ARBA00022525"/>
    </source>
</evidence>
<dbReference type="CDD" id="cd09596">
    <property type="entry name" value="M36"/>
    <property type="match status" value="1"/>
</dbReference>
<reference evidence="17" key="1">
    <citation type="submission" date="2016-10" db="EMBL/GenBank/DDBJ databases">
        <authorList>
            <person name="Varghese N."/>
            <person name="Submissions S."/>
        </authorList>
    </citation>
    <scope>NUCLEOTIDE SEQUENCE [LARGE SCALE GENOMIC DNA]</scope>
    <source>
        <strain evidence="17">SUR2</strain>
    </source>
</reference>
<keyword evidence="5" id="KW-0645">Protease</keyword>
<sequence length="869" mass="94169">MKKITLPLLFAAFAVLPSALFGQDNEKLIKDYISQNKIRDYKKSDLTNFIIDNVDNSKSLNGNIVKFQQTYNGLPVYSAVGTVLIKDNKVVYYLDNFIKDYTASTPSNAIINKSTALQKIADELGNTDVSAFPILGFFEKAGKAKNTAKQRLVYANDSNGNLRLAYEYILEEPKSANYWNILVDANDGKIIEKNNLTLSCNFTQDAYSSDLSHEHFADNSHQLVGAENKMQQNFVFFAPDNASYNVFPLPIESPTFGSRSTITNPWILAASPEGWHSDVTTHYTTTRGNNVYAYEDTAATNNPGFSPDGGASRNFDFPFSINGTSAANQSAAITNLFYLNNRIHDVFYTFGFTESARNFQWNNFGKGGLDDDGVFAEAQDGGGLNNANFNSPPDYYNPKMQMYLWSAVNRLFFYNAPGAAIPRTPRAGTAQFGQALTAAGVTGSVQLSSVLDGCTPLPANSLIEKIGLVERGTCSFVVKTKNLQDAGALGAIIYNNTANGSTIGNMSGVDATVTIPSVLITNAEGEYIKTQLATGAVNVTLKNDPATSITPDGDFDNGIVTHEYGHGISNRLTGTGYGCLSSSADKEQMGEGWSDFFALMLTNKAGDNATVARGMGTYVQGQDITGGGIRPAKYSPNFAINDFTYVDTNGMEYNNGTAIVPDVHSIGFVWATMLWDLHWKYVEKYGYSSDVTANTTNGSSRVLQLVTDALKLQACNPTFIDGRNAILAAELATTGGVDKCMIWNVFAKRGLGVNASAGSKTNINDQVQDLTVPAECNVLATNEVKAVKNTISIYPNPAKNEFFINFPSNTIGKVSVEIYDMSGKLVSSEDKISPDAKKAISTDRLVNGVYMVKIKGLGFDASSKVIIKK</sequence>
<proteinExistence type="inferred from homology"/>
<evidence type="ECO:0000256" key="10">
    <source>
        <dbReference type="ARBA" id="ARBA00023049"/>
    </source>
</evidence>
<dbReference type="InterPro" id="IPR011096">
    <property type="entry name" value="FTP_domain"/>
</dbReference>
<keyword evidence="11" id="KW-0865">Zymogen</keyword>
<evidence type="ECO:0000256" key="5">
    <source>
        <dbReference type="ARBA" id="ARBA00022670"/>
    </source>
</evidence>
<dbReference type="Gene3D" id="3.10.170.10">
    <property type="match status" value="1"/>
</dbReference>
<dbReference type="Pfam" id="PF02225">
    <property type="entry name" value="PA"/>
    <property type="match status" value="1"/>
</dbReference>
<dbReference type="NCBIfam" id="NF038113">
    <property type="entry name" value="T9SSA_dep_M36"/>
    <property type="match status" value="1"/>
</dbReference>
<keyword evidence="6" id="KW-0479">Metal-binding</keyword>
<keyword evidence="4" id="KW-0964">Secreted</keyword>
<evidence type="ECO:0000259" key="15">
    <source>
        <dbReference type="Pfam" id="PF18962"/>
    </source>
</evidence>
<comment type="subcellular location">
    <subcellularLocation>
        <location evidence="2">Secreted</location>
    </subcellularLocation>
</comment>
<dbReference type="InterPro" id="IPR026444">
    <property type="entry name" value="Secre_tail"/>
</dbReference>
<evidence type="ECO:0000256" key="11">
    <source>
        <dbReference type="ARBA" id="ARBA00023145"/>
    </source>
</evidence>